<keyword evidence="3 14" id="KW-0813">Transport</keyword>
<dbReference type="SUPFAM" id="SSF56935">
    <property type="entry name" value="Porins"/>
    <property type="match status" value="1"/>
</dbReference>
<evidence type="ECO:0000313" key="20">
    <source>
        <dbReference type="Proteomes" id="UP000308430"/>
    </source>
</evidence>
<evidence type="ECO:0000256" key="12">
    <source>
        <dbReference type="ARBA" id="ARBA00023170"/>
    </source>
</evidence>
<dbReference type="Pfam" id="PF00593">
    <property type="entry name" value="TonB_dep_Rec_b-barrel"/>
    <property type="match status" value="1"/>
</dbReference>
<reference evidence="19 20" key="1">
    <citation type="submission" date="2019-04" db="EMBL/GenBank/DDBJ databases">
        <title>Azoarcus nasutitermitis sp. nov. isolated from termite nest.</title>
        <authorList>
            <person name="Lin S.-Y."/>
            <person name="Hameed A."/>
            <person name="Hsu Y.-H."/>
            <person name="Young C.-C."/>
        </authorList>
    </citation>
    <scope>NUCLEOTIDE SEQUENCE [LARGE SCALE GENOMIC DNA]</scope>
    <source>
        <strain evidence="19 20">CC-YHH838</strain>
    </source>
</reference>
<dbReference type="GO" id="GO:0015891">
    <property type="term" value="P:siderophore transport"/>
    <property type="evidence" value="ECO:0007669"/>
    <property type="project" value="InterPro"/>
</dbReference>
<dbReference type="Gene3D" id="2.40.170.20">
    <property type="entry name" value="TonB-dependent receptor, beta-barrel domain"/>
    <property type="match status" value="1"/>
</dbReference>
<dbReference type="Pfam" id="PF07660">
    <property type="entry name" value="STN"/>
    <property type="match status" value="1"/>
</dbReference>
<comment type="subcellular location">
    <subcellularLocation>
        <location evidence="1 14">Cell outer membrane</location>
        <topology evidence="1 14">Multi-pass membrane protein</topology>
    </subcellularLocation>
</comment>
<dbReference type="Gene3D" id="2.170.130.10">
    <property type="entry name" value="TonB-dependent receptor, plug domain"/>
    <property type="match status" value="1"/>
</dbReference>
<evidence type="ECO:0000256" key="10">
    <source>
        <dbReference type="ARBA" id="ARBA00023077"/>
    </source>
</evidence>
<dbReference type="Proteomes" id="UP000308430">
    <property type="component" value="Unassembled WGS sequence"/>
</dbReference>
<keyword evidence="9" id="KW-0406">Ion transport</keyword>
<comment type="caution">
    <text evidence="19">The sequence shown here is derived from an EMBL/GenBank/DDBJ whole genome shotgun (WGS) entry which is preliminary data.</text>
</comment>
<feature type="compositionally biased region" description="Polar residues" evidence="17">
    <location>
        <begin position="141"/>
        <end position="165"/>
    </location>
</feature>
<keyword evidence="11 14" id="KW-0472">Membrane</keyword>
<feature type="domain" description="Secretin/TonB short N-terminal" evidence="18">
    <location>
        <begin position="76"/>
        <end position="127"/>
    </location>
</feature>
<feature type="region of interest" description="Disordered" evidence="17">
    <location>
        <begin position="141"/>
        <end position="167"/>
    </location>
</feature>
<protein>
    <submittedName>
        <fullName evidence="19">TonB-dependent siderophore receptor</fullName>
    </submittedName>
</protein>
<evidence type="ECO:0000256" key="13">
    <source>
        <dbReference type="ARBA" id="ARBA00023237"/>
    </source>
</evidence>
<dbReference type="Gene3D" id="3.55.50.30">
    <property type="match status" value="1"/>
</dbReference>
<gene>
    <name evidence="19" type="ORF">E6C76_08205</name>
</gene>
<dbReference type="OrthoDB" id="174652at2"/>
<dbReference type="GO" id="GO:0009279">
    <property type="term" value="C:cell outer membrane"/>
    <property type="evidence" value="ECO:0007669"/>
    <property type="project" value="UniProtKB-SubCell"/>
</dbReference>
<evidence type="ECO:0000313" key="19">
    <source>
        <dbReference type="EMBL" id="THF65553.1"/>
    </source>
</evidence>
<dbReference type="InterPro" id="IPR036942">
    <property type="entry name" value="Beta-barrel_TonB_sf"/>
</dbReference>
<comment type="similarity">
    <text evidence="2 14 16">Belongs to the TonB-dependent receptor family.</text>
</comment>
<dbReference type="NCBIfam" id="TIGR01783">
    <property type="entry name" value="TonB-siderophor"/>
    <property type="match status" value="1"/>
</dbReference>
<keyword evidence="4 14" id="KW-1134">Transmembrane beta strand</keyword>
<evidence type="ECO:0000256" key="8">
    <source>
        <dbReference type="ARBA" id="ARBA00023004"/>
    </source>
</evidence>
<dbReference type="InterPro" id="IPR010105">
    <property type="entry name" value="TonB_sidphr_rcpt"/>
</dbReference>
<evidence type="ECO:0000256" key="17">
    <source>
        <dbReference type="SAM" id="MobiDB-lite"/>
    </source>
</evidence>
<evidence type="ECO:0000256" key="11">
    <source>
        <dbReference type="ARBA" id="ARBA00023136"/>
    </source>
</evidence>
<evidence type="ECO:0000256" key="7">
    <source>
        <dbReference type="ARBA" id="ARBA00022729"/>
    </source>
</evidence>
<dbReference type="SMART" id="SM00965">
    <property type="entry name" value="STN"/>
    <property type="match status" value="1"/>
</dbReference>
<dbReference type="InterPro" id="IPR012910">
    <property type="entry name" value="Plug_dom"/>
</dbReference>
<name>A0A4S4AZG7_9RHOO</name>
<sequence>MRAMPSILRGTRNMSKHPPKLLRPLALALHLAFLGAAGTTLALPATARAQEAAFDFAIPAGPLQNALTAFSAQTRINVSFTPEIAGGGKHSPGVQGSHTAAQALARLLVGSGLVAVRQGNGFTLEQAPSGGDVTLTPVTVSASADRSGTTERTGSYTQRGPNRTATGLGLTLRDTPQSVTVVTRQQMDDQGLTTLTDTLERTVGITMNQYESNRTLPSARGFEITKIRHDGVSSSDNGFGFSNDWFSDNAIYDRVEIVRGAAGLLSGTGEPSAAINLVRKKPTREFQGHAQLSAGSWDAYRGEIDLSGPLAAEGKIRGRLVATHADRKSYLDYYDKRSTGVYGVLEADLPADMLFTLGVDYHDSLTRGATYGAPVPMYYADGSRTNFSRSTTTAADWTYIDSERLASFASLEKRFANGWQARLQYSYRKTETTPKLRTLEGVFDRETGAGSFWLGGMYYDIDKQEDTFDLSASGPFTLLGREHELMLGYSHYQYDESRLFYERLPVPPLDSYYNQGSYPYPQFGTVHRTDNPIYIDHREKAAYVASRLSLADPLKLILGARLTNVDYSLTNWGVTSTARYHQELTPYAGLIYDVSDNYSAYASYADIFNTQTVRDRNGALLDPIIGTNYEAGLKGSFHGGRLNVSAAIFKVKQDNLAEFDAIIDSEYRYKAVDGTTTRGYELEVSGEPLRGWNVAGGFTRRISKDGDGSAVQTIQPQNLLRLSTSYRLPGEWNRWTLGGHLSWQSRIYEKDKRPGGGDTEQASYALVHAFASYQAGKDLSLQMNINNLFDKKYYTGFYNNYGRYGDPRSFTLTARYTF</sequence>
<dbReference type="PANTHER" id="PTHR32552">
    <property type="entry name" value="FERRICHROME IRON RECEPTOR-RELATED"/>
    <property type="match status" value="1"/>
</dbReference>
<keyword evidence="6 14" id="KW-0812">Transmembrane</keyword>
<dbReference type="PANTHER" id="PTHR32552:SF74">
    <property type="entry name" value="HYDROXAMATE SIDEROPHORE RECEPTOR FHUE"/>
    <property type="match status" value="1"/>
</dbReference>
<keyword evidence="12 19" id="KW-0675">Receptor</keyword>
<proteinExistence type="inferred from homology"/>
<evidence type="ECO:0000256" key="16">
    <source>
        <dbReference type="RuleBase" id="RU003357"/>
    </source>
</evidence>
<dbReference type="FunFam" id="2.170.130.10:FF:000010">
    <property type="entry name" value="Ferripyoverdine receptor"/>
    <property type="match status" value="1"/>
</dbReference>
<dbReference type="InterPro" id="IPR010917">
    <property type="entry name" value="TonB_rcpt_CS"/>
</dbReference>
<dbReference type="AlphaFoldDB" id="A0A4S4AZG7"/>
<dbReference type="PROSITE" id="PS01156">
    <property type="entry name" value="TONB_DEPENDENT_REC_2"/>
    <property type="match status" value="1"/>
</dbReference>
<accession>A0A4S4AZG7</accession>
<dbReference type="InterPro" id="IPR039426">
    <property type="entry name" value="TonB-dep_rcpt-like"/>
</dbReference>
<dbReference type="CDD" id="cd01347">
    <property type="entry name" value="ligand_gated_channel"/>
    <property type="match status" value="1"/>
</dbReference>
<evidence type="ECO:0000256" key="3">
    <source>
        <dbReference type="ARBA" id="ARBA00022448"/>
    </source>
</evidence>
<dbReference type="PROSITE" id="PS52016">
    <property type="entry name" value="TONB_DEPENDENT_REC_3"/>
    <property type="match status" value="1"/>
</dbReference>
<evidence type="ECO:0000256" key="14">
    <source>
        <dbReference type="PROSITE-ProRule" id="PRU01360"/>
    </source>
</evidence>
<evidence type="ECO:0000256" key="2">
    <source>
        <dbReference type="ARBA" id="ARBA00009810"/>
    </source>
</evidence>
<dbReference type="InterPro" id="IPR011662">
    <property type="entry name" value="Secretin/TonB_short_N"/>
</dbReference>
<dbReference type="GO" id="GO:0038023">
    <property type="term" value="F:signaling receptor activity"/>
    <property type="evidence" value="ECO:0007669"/>
    <property type="project" value="InterPro"/>
</dbReference>
<keyword evidence="8" id="KW-0408">Iron</keyword>
<evidence type="ECO:0000256" key="1">
    <source>
        <dbReference type="ARBA" id="ARBA00004571"/>
    </source>
</evidence>
<dbReference type="Pfam" id="PF07715">
    <property type="entry name" value="Plug"/>
    <property type="match status" value="1"/>
</dbReference>
<keyword evidence="13 14" id="KW-0998">Cell outer membrane</keyword>
<evidence type="ECO:0000256" key="15">
    <source>
        <dbReference type="PROSITE-ProRule" id="PRU10144"/>
    </source>
</evidence>
<evidence type="ECO:0000256" key="9">
    <source>
        <dbReference type="ARBA" id="ARBA00023065"/>
    </source>
</evidence>
<keyword evidence="20" id="KW-1185">Reference proteome</keyword>
<feature type="short sequence motif" description="TonB C-terminal box" evidence="15">
    <location>
        <begin position="801"/>
        <end position="818"/>
    </location>
</feature>
<organism evidence="19 20">
    <name type="scientific">Pseudothauera nasutitermitis</name>
    <dbReference type="NCBI Taxonomy" id="2565930"/>
    <lineage>
        <taxon>Bacteria</taxon>
        <taxon>Pseudomonadati</taxon>
        <taxon>Pseudomonadota</taxon>
        <taxon>Betaproteobacteria</taxon>
        <taxon>Rhodocyclales</taxon>
        <taxon>Zoogloeaceae</taxon>
        <taxon>Pseudothauera</taxon>
    </lineage>
</organism>
<evidence type="ECO:0000256" key="5">
    <source>
        <dbReference type="ARBA" id="ARBA00022496"/>
    </source>
</evidence>
<dbReference type="GO" id="GO:0015344">
    <property type="term" value="F:siderophore uptake transmembrane transporter activity"/>
    <property type="evidence" value="ECO:0007669"/>
    <property type="project" value="TreeGrafter"/>
</dbReference>
<dbReference type="InterPro" id="IPR037066">
    <property type="entry name" value="Plug_dom_sf"/>
</dbReference>
<dbReference type="InterPro" id="IPR000531">
    <property type="entry name" value="Beta-barrel_TonB"/>
</dbReference>
<keyword evidence="10 16" id="KW-0798">TonB box</keyword>
<keyword evidence="7" id="KW-0732">Signal</keyword>
<evidence type="ECO:0000256" key="6">
    <source>
        <dbReference type="ARBA" id="ARBA00022692"/>
    </source>
</evidence>
<keyword evidence="5" id="KW-0410">Iron transport</keyword>
<evidence type="ECO:0000256" key="4">
    <source>
        <dbReference type="ARBA" id="ARBA00022452"/>
    </source>
</evidence>
<dbReference type="EMBL" id="SSOC01000003">
    <property type="protein sequence ID" value="THF65553.1"/>
    <property type="molecule type" value="Genomic_DNA"/>
</dbReference>
<evidence type="ECO:0000259" key="18">
    <source>
        <dbReference type="SMART" id="SM00965"/>
    </source>
</evidence>